<dbReference type="InterPro" id="IPR046460">
    <property type="entry name" value="UNC80_C"/>
</dbReference>
<feature type="domain" description="Protein UNC80 central region" evidence="2">
    <location>
        <begin position="924"/>
        <end position="1029"/>
    </location>
</feature>
<reference evidence="4 5" key="1">
    <citation type="journal article" date="2019" name="Nat. Ecol. Evol.">
        <title>Megaphylogeny resolves global patterns of mushroom evolution.</title>
        <authorList>
            <person name="Varga T."/>
            <person name="Krizsan K."/>
            <person name="Foldi C."/>
            <person name="Dima B."/>
            <person name="Sanchez-Garcia M."/>
            <person name="Sanchez-Ramirez S."/>
            <person name="Szollosi G.J."/>
            <person name="Szarkandi J.G."/>
            <person name="Papp V."/>
            <person name="Albert L."/>
            <person name="Andreopoulos W."/>
            <person name="Angelini C."/>
            <person name="Antonin V."/>
            <person name="Barry K.W."/>
            <person name="Bougher N.L."/>
            <person name="Buchanan P."/>
            <person name="Buyck B."/>
            <person name="Bense V."/>
            <person name="Catcheside P."/>
            <person name="Chovatia M."/>
            <person name="Cooper J."/>
            <person name="Damon W."/>
            <person name="Desjardin D."/>
            <person name="Finy P."/>
            <person name="Geml J."/>
            <person name="Haridas S."/>
            <person name="Hughes K."/>
            <person name="Justo A."/>
            <person name="Karasinski D."/>
            <person name="Kautmanova I."/>
            <person name="Kiss B."/>
            <person name="Kocsube S."/>
            <person name="Kotiranta H."/>
            <person name="LaButti K.M."/>
            <person name="Lechner B.E."/>
            <person name="Liimatainen K."/>
            <person name="Lipzen A."/>
            <person name="Lukacs Z."/>
            <person name="Mihaltcheva S."/>
            <person name="Morgado L.N."/>
            <person name="Niskanen T."/>
            <person name="Noordeloos M.E."/>
            <person name="Ohm R.A."/>
            <person name="Ortiz-Santana B."/>
            <person name="Ovrebo C."/>
            <person name="Racz N."/>
            <person name="Riley R."/>
            <person name="Savchenko A."/>
            <person name="Shiryaev A."/>
            <person name="Soop K."/>
            <person name="Spirin V."/>
            <person name="Szebenyi C."/>
            <person name="Tomsovsky M."/>
            <person name="Tulloss R.E."/>
            <person name="Uehling J."/>
            <person name="Grigoriev I.V."/>
            <person name="Vagvolgyi C."/>
            <person name="Papp T."/>
            <person name="Martin F.M."/>
            <person name="Miettinen O."/>
            <person name="Hibbett D.S."/>
            <person name="Nagy L.G."/>
        </authorList>
    </citation>
    <scope>NUCLEOTIDE SEQUENCE [LARGE SCALE GENOMIC DNA]</scope>
    <source>
        <strain evidence="4 5">CBS 166.37</strain>
    </source>
</reference>
<dbReference type="PANTHER" id="PTHR31781">
    <property type="entry name" value="UNC80"/>
    <property type="match status" value="1"/>
</dbReference>
<sequence length="2304" mass="257145">MPPKGENEPKRVPRRLFSFDALKTSTNRRSASEPNDHEASKHGHSRLENMTLPHVQEAQYKGGNNAAFQNWTGRMVDSPPPMLRTNSPGLDQGRTPSRQESRKPIFPMNTAPSRPRTPDSLPSPTEARWSRLRQHVLPVAARPETPPIPPLPPSASSTTTSFSHPTTPKPSRLARLGFRQVVDHAREVDDTRKFGEEILRACWSARSIETPAAVSKPKSEREATMASSLHLPFMSTTSLAGSNASTVHATGASKKHELRRPQSSQSLAAAAFRPSPSLKFLYQTIYHNSGADGPVLFPNLPHETQILSAFLYPFLTLQDAVKIEEEQYYAVQTFELMAKTWPPIDEATAVERCLWCCKAASVLSSVRARVIACLWRLLVPGEQFRSTSSPQALMSIASGLFTLLATLSQTSGSNAEDISVVKDVISEFFSGSFGELEERSVEEDYGTAMKTHEQDSARRAVVLQALMTCLENCSERTRIWMLHNLVEEYWTPSHTHTSLLSAINSRKLANFCRASLLILLANTLDSSTKTVIAHQIRKILDTKAIPEAENIRGKFALEVRRQIVRVGLELLCLESAMDMMRSATNLVSRWYNDDPEWKAAVEKTLHHTITSSDWVTVLRILSSLLKCLPAEVRRPMFTFILPILNDQLVEDPPPYPCPQLSSLLETLSHLYPPLFYKPLFSCAASSKEFTVVNHLCTLAVHSKFVSDYWTRDAEMMSVALMSETGGEKAAFKTSFGGPPWGKARLGQSILLIELISHIQKIRHAKEEVTLGQESALADTMKFVMALESRIAILLEVKERTSLIPPSQRMLFCILFREFRLLTRSLKSTSWLPKVVLWFTDFHSEDDLNGDLEAEVTDIVKQIQGLYTAARDGVMQTQQRRSTMLLPSQSIEGSIKSTSNKGWNLATSFSEHEQLLKSLSKGFPPRAMKLLVTVSTLLSTDDYRRLGPVLWQHSLEDSDASAIASACFLVMQCAEKSSLDLLAIIEVDLQTSDDTTRLDAVRKLSTLINWRFQILSQNVIVDRTHRSFKVARGPLPFVATDMGSTLYIHEEDPTEAKDNVPAELKKRLAEIGWTEDDTPLDQRQEWIRTPMSLLPANQMDRLDPMILDSSITSPLSATAPSPRRSPSPSPTPGGKMDEAGLLRRNSSSGGPSHGVKRKAIFVPPLASIFPRLASLIFDENISVAFAARSTLLDLMRNDPSLLIRPILDLFSGDHKDISYAISTFSALLHIRKVMPPAMSHAIFNNLAGFLKFAARQVDIPETLQDFALTVPILAKLVTQVSGMSIREIRRAKIEHFVIPSGSLWFGSTAPNGPMFPRNIGNDHNPFEGVPARLVSITMIRVSQNMLFLSMLQKNHQDVQLIRKNMAHLILPSREGQTYTRSLELGDFIPCKLFPSKARTDPSDEHTEVLSLMLSRSYLLLIAQVFRSMSRHLSDRNELAVLIDGLNRILLAHGDDISIVSQALIALMVASTRFRRLFTSGGGYALFMPAIMKVYTERYFHTGIKLAIEYAINRFYALHREAFLFQSLDAIARLFMLPNIEADWCAKAVYNLFFSLNNGITPSTPDAAGIHNINKLQEREALIVSTAEDTPQTFLAAMRRTDSQTGAPLSIELPEEYESRRLRMADFVRLFLTVIAHDPTIIRAEHFLRLFRFLTPYLYNASASARPVLQDGIGALCTVLAKASTKSKATDGPEKSKEDTAFLSSNVGLDGLDKSKGTSDILSMRQDYLSLVLSFGRAGGLLSLPISREVIELAKTMLKDSVAEISEPLSMFFDDFVRTLLLRDERPSVKAVVAFLRELSPIIHAYMTALDFTGVFETIFRLSAIPMYANDPAFGQVVVTEICPAALAACELAASENHLSSLSCRPAVVSLLAEAVLLRDVDVVMELEKRSASYAFQAGIVLPLVLTLRTEAQLVSDTTRSQPWHRMSLARAWVRLLFYAITACRKSLQATERSKSQEKRRSVQSIRESQLPTFITALQVIKVIIIRADVDISTHLPGIWDRLAAFFRSILAEGNANFALRPDYSPSPSPMGTPRSSGQFDESRQSFDLRRSHSWHDQILSRPRAVDYALWSVLEFICTYRNPLRLQLRLFMTEKIVALDQELRSKNAINSPFQLPNPNRRISTSAFAKPRGRMSVANSPDSSPRVSTVQPAFIDTSVPSLLDVRRAGYQISPSTPQKTNPYLGPKIVHLGPISPSAFHNPPLSPGGSGGSMRMEVNSVKIKSLSLIQSTYRRIRSVQSFMGYDLLLPIPQTNRQHDDPPLPSWTKYQALDAIVDETKQLMEEFEQSLSVFDDDAVFVQSEQPTVY</sequence>
<dbReference type="Pfam" id="PF20262">
    <property type="entry name" value="UNC80_C"/>
    <property type="match status" value="1"/>
</dbReference>
<feature type="region of interest" description="Disordered" evidence="1">
    <location>
        <begin position="2020"/>
        <end position="2041"/>
    </location>
</feature>
<dbReference type="GO" id="GO:0005261">
    <property type="term" value="F:monoatomic cation channel activity"/>
    <property type="evidence" value="ECO:0007669"/>
    <property type="project" value="TreeGrafter"/>
</dbReference>
<dbReference type="STRING" id="68775.A0A5C3LZP2"/>
<feature type="region of interest" description="Disordered" evidence="1">
    <location>
        <begin position="1"/>
        <end position="127"/>
    </location>
</feature>
<evidence type="ECO:0000259" key="3">
    <source>
        <dbReference type="Pfam" id="PF20262"/>
    </source>
</evidence>
<dbReference type="GO" id="GO:0055080">
    <property type="term" value="P:monoatomic cation homeostasis"/>
    <property type="evidence" value="ECO:0007669"/>
    <property type="project" value="TreeGrafter"/>
</dbReference>
<feature type="compositionally biased region" description="Pro residues" evidence="1">
    <location>
        <begin position="144"/>
        <end position="153"/>
    </location>
</feature>
<gene>
    <name evidence="4" type="ORF">BDQ12DRAFT_735948</name>
</gene>
<feature type="domain" description="Protein UNC80 C-terminal" evidence="3">
    <location>
        <begin position="1414"/>
        <end position="1569"/>
    </location>
</feature>
<protein>
    <submittedName>
        <fullName evidence="4">Uncharacterized protein</fullName>
    </submittedName>
</protein>
<feature type="compositionally biased region" description="Low complexity" evidence="1">
    <location>
        <begin position="154"/>
        <end position="171"/>
    </location>
</feature>
<dbReference type="EMBL" id="ML213605">
    <property type="protein sequence ID" value="TFK38037.1"/>
    <property type="molecule type" value="Genomic_DNA"/>
</dbReference>
<evidence type="ECO:0000313" key="5">
    <source>
        <dbReference type="Proteomes" id="UP000308652"/>
    </source>
</evidence>
<evidence type="ECO:0000259" key="2">
    <source>
        <dbReference type="Pfam" id="PF19424"/>
    </source>
</evidence>
<dbReference type="InterPro" id="IPR045852">
    <property type="entry name" value="UNC80_central"/>
</dbReference>
<dbReference type="PANTHER" id="PTHR31781:SF1">
    <property type="entry name" value="PROTEIN UNC-80 HOMOLOG"/>
    <property type="match status" value="1"/>
</dbReference>
<dbReference type="OrthoDB" id="5584001at2759"/>
<dbReference type="SUPFAM" id="SSF48371">
    <property type="entry name" value="ARM repeat"/>
    <property type="match status" value="2"/>
</dbReference>
<feature type="compositionally biased region" description="Basic and acidic residues" evidence="1">
    <location>
        <begin position="1"/>
        <end position="11"/>
    </location>
</feature>
<feature type="region of interest" description="Disordered" evidence="1">
    <location>
        <begin position="140"/>
        <end position="174"/>
    </location>
</feature>
<feature type="compositionally biased region" description="Low complexity" evidence="1">
    <location>
        <begin position="1110"/>
        <end position="1121"/>
    </location>
</feature>
<dbReference type="Pfam" id="PF19424">
    <property type="entry name" value="UNC80"/>
    <property type="match status" value="1"/>
</dbReference>
<organism evidence="4 5">
    <name type="scientific">Crucibulum laeve</name>
    <dbReference type="NCBI Taxonomy" id="68775"/>
    <lineage>
        <taxon>Eukaryota</taxon>
        <taxon>Fungi</taxon>
        <taxon>Dikarya</taxon>
        <taxon>Basidiomycota</taxon>
        <taxon>Agaricomycotina</taxon>
        <taxon>Agaricomycetes</taxon>
        <taxon>Agaricomycetidae</taxon>
        <taxon>Agaricales</taxon>
        <taxon>Agaricineae</taxon>
        <taxon>Nidulariaceae</taxon>
        <taxon>Crucibulum</taxon>
    </lineage>
</organism>
<feature type="region of interest" description="Disordered" evidence="1">
    <location>
        <begin position="1110"/>
        <end position="1154"/>
    </location>
</feature>
<accession>A0A5C3LZP2</accession>
<evidence type="ECO:0000256" key="1">
    <source>
        <dbReference type="SAM" id="MobiDB-lite"/>
    </source>
</evidence>
<dbReference type="Proteomes" id="UP000308652">
    <property type="component" value="Unassembled WGS sequence"/>
</dbReference>
<feature type="compositionally biased region" description="Polar residues" evidence="1">
    <location>
        <begin position="84"/>
        <end position="96"/>
    </location>
</feature>
<dbReference type="GO" id="GO:0034703">
    <property type="term" value="C:cation channel complex"/>
    <property type="evidence" value="ECO:0007669"/>
    <property type="project" value="TreeGrafter"/>
</dbReference>
<evidence type="ECO:0000313" key="4">
    <source>
        <dbReference type="EMBL" id="TFK38037.1"/>
    </source>
</evidence>
<proteinExistence type="predicted"/>
<name>A0A5C3LZP2_9AGAR</name>
<feature type="compositionally biased region" description="Basic and acidic residues" evidence="1">
    <location>
        <begin position="30"/>
        <end position="47"/>
    </location>
</feature>
<dbReference type="InterPro" id="IPR016024">
    <property type="entry name" value="ARM-type_fold"/>
</dbReference>
<keyword evidence="5" id="KW-1185">Reference proteome</keyword>